<dbReference type="Gene3D" id="1.10.1410.10">
    <property type="match status" value="1"/>
</dbReference>
<protein>
    <submittedName>
        <fullName evidence="6">DNA polymerase sigma, putative</fullName>
    </submittedName>
</protein>
<reference evidence="7" key="1">
    <citation type="submission" date="2015-09" db="EMBL/GenBank/DDBJ databases">
        <authorList>
            <consortium name="Pathogen Informatics"/>
        </authorList>
    </citation>
    <scope>NUCLEOTIDE SEQUENCE [LARGE SCALE GENOMIC DNA]</scope>
    <source>
        <strain evidence="7">Lake Konstanz</strain>
    </source>
</reference>
<dbReference type="GO" id="GO:0031123">
    <property type="term" value="P:RNA 3'-end processing"/>
    <property type="evidence" value="ECO:0007669"/>
    <property type="project" value="TreeGrafter"/>
</dbReference>
<dbReference type="PANTHER" id="PTHR23092">
    <property type="entry name" value="POLY(A) RNA POLYMERASE"/>
    <property type="match status" value="1"/>
</dbReference>
<gene>
    <name evidence="6" type="ORF">BSAL_91720</name>
</gene>
<proteinExistence type="predicted"/>
<keyword evidence="7" id="KW-1185">Reference proteome</keyword>
<evidence type="ECO:0000256" key="3">
    <source>
        <dbReference type="SAM" id="MobiDB-lite"/>
    </source>
</evidence>
<feature type="compositionally biased region" description="Polar residues" evidence="3">
    <location>
        <begin position="552"/>
        <end position="585"/>
    </location>
</feature>
<keyword evidence="1" id="KW-0479">Metal-binding</keyword>
<dbReference type="GO" id="GO:1990817">
    <property type="term" value="F:poly(A) RNA polymerase activity"/>
    <property type="evidence" value="ECO:0007669"/>
    <property type="project" value="InterPro"/>
</dbReference>
<dbReference type="SUPFAM" id="SSF81301">
    <property type="entry name" value="Nucleotidyltransferase"/>
    <property type="match status" value="1"/>
</dbReference>
<dbReference type="GO" id="GO:0003729">
    <property type="term" value="F:mRNA binding"/>
    <property type="evidence" value="ECO:0007669"/>
    <property type="project" value="TreeGrafter"/>
</dbReference>
<dbReference type="Gene3D" id="3.30.460.10">
    <property type="entry name" value="Beta Polymerase, domain 2"/>
    <property type="match status" value="1"/>
</dbReference>
<dbReference type="InterPro" id="IPR043519">
    <property type="entry name" value="NT_sf"/>
</dbReference>
<evidence type="ECO:0000313" key="6">
    <source>
        <dbReference type="EMBL" id="CUG86136.1"/>
    </source>
</evidence>
<dbReference type="Pfam" id="PF03828">
    <property type="entry name" value="PAP_assoc"/>
    <property type="match status" value="1"/>
</dbReference>
<feature type="region of interest" description="Disordered" evidence="3">
    <location>
        <begin position="552"/>
        <end position="637"/>
    </location>
</feature>
<feature type="domain" description="Poly(A) RNA polymerase mitochondrial-like central palm" evidence="5">
    <location>
        <begin position="196"/>
        <end position="329"/>
    </location>
</feature>
<dbReference type="VEuPathDB" id="TriTrypDB:BSAL_91720"/>
<evidence type="ECO:0000256" key="1">
    <source>
        <dbReference type="ARBA" id="ARBA00022723"/>
    </source>
</evidence>
<evidence type="ECO:0000259" key="4">
    <source>
        <dbReference type="Pfam" id="PF03828"/>
    </source>
</evidence>
<dbReference type="Pfam" id="PF22600">
    <property type="entry name" value="MTPAP-like_central"/>
    <property type="match status" value="1"/>
</dbReference>
<feature type="compositionally biased region" description="Basic residues" evidence="3">
    <location>
        <begin position="628"/>
        <end position="637"/>
    </location>
</feature>
<dbReference type="InterPro" id="IPR045862">
    <property type="entry name" value="Trf4-like"/>
</dbReference>
<dbReference type="AlphaFoldDB" id="A0A0S4J889"/>
<feature type="domain" description="PAP-associated" evidence="4">
    <location>
        <begin position="390"/>
        <end position="449"/>
    </location>
</feature>
<organism evidence="6 7">
    <name type="scientific">Bodo saltans</name>
    <name type="common">Flagellated protozoan</name>
    <dbReference type="NCBI Taxonomy" id="75058"/>
    <lineage>
        <taxon>Eukaryota</taxon>
        <taxon>Discoba</taxon>
        <taxon>Euglenozoa</taxon>
        <taxon>Kinetoplastea</taxon>
        <taxon>Metakinetoplastina</taxon>
        <taxon>Eubodonida</taxon>
        <taxon>Bodonidae</taxon>
        <taxon>Bodo</taxon>
    </lineage>
</organism>
<dbReference type="GO" id="GO:0005739">
    <property type="term" value="C:mitochondrion"/>
    <property type="evidence" value="ECO:0007669"/>
    <property type="project" value="UniProtKB-ARBA"/>
</dbReference>
<dbReference type="FunFam" id="1.10.1410.10:FF:000027">
    <property type="entry name" value="Topoisomerase-related function protein-like protein"/>
    <property type="match status" value="1"/>
</dbReference>
<dbReference type="GO" id="GO:0046872">
    <property type="term" value="F:metal ion binding"/>
    <property type="evidence" value="ECO:0007669"/>
    <property type="project" value="UniProtKB-KW"/>
</dbReference>
<dbReference type="SUPFAM" id="SSF81631">
    <property type="entry name" value="PAP/OAS1 substrate-binding domain"/>
    <property type="match status" value="1"/>
</dbReference>
<evidence type="ECO:0000256" key="2">
    <source>
        <dbReference type="ARBA" id="ARBA00022842"/>
    </source>
</evidence>
<dbReference type="EMBL" id="CYKH01001247">
    <property type="protein sequence ID" value="CUG86136.1"/>
    <property type="molecule type" value="Genomic_DNA"/>
</dbReference>
<dbReference type="PANTHER" id="PTHR23092:SF47">
    <property type="entry name" value="POLYMERASE SIGMA, PUTATIVE-RELATED"/>
    <property type="match status" value="1"/>
</dbReference>
<keyword evidence="2" id="KW-0460">Magnesium</keyword>
<dbReference type="GO" id="GO:0043634">
    <property type="term" value="P:polyadenylation-dependent ncRNA catabolic process"/>
    <property type="evidence" value="ECO:0007669"/>
    <property type="project" value="TreeGrafter"/>
</dbReference>
<sequence>MNDGDAPSVAGPSQNVVVSAFGMDPSAPAPLDLFEKFRNKNSMFSDWLLPPEADVNAKPISDDVANKLRARQAAMVSRSAQPLVEGAEDIKSPVTSSTTPTIAAREDAGGFDGDYFSFGPKVLSEKEAVVSKMSSENLQAVVSVAGTSAVQTATTDFRRRRSAVLVPVEIQRTVPLWSLQRFQVAGGYADNALVALHQEILDLVDFLSPSQGEVTLRRYIELEVTKMAKKFWPECEPCVYGSLTTHLLLPLSDIDMSILNVPVSTEEALTALCREVANSKLCSSAYPQLILKTKVPLLKFTHRGSLLDVDVSINAGDGKRNSDIVKGYLEDYPEARPLIIVVKYFLQQRDMHEPYHGGMGSFATTLLVISFLQHHPIYTTRPQDRPHTGLGKLLVDFFRYYGTCFNSHRCGISLENGGFYFIRKQSSAMTDFRGMANQVILEDPGNRSNNAASSLRQFPTIASSFAHAYAALTAVFPLINEGSGMSPDSEHIAGRPTILSRILHIDPSSVARRQCIVETFESYLDDAEMSAVIDVATDYCRAEDAPMLVRSPLSTVQTSQSGKPSASQNSDAPHKGASTSRQSTPLVRGAAEFPTTTDEAPPSASKRQSKRTRQDDDQESSPKEPRAPRRMYQRPNY</sequence>
<dbReference type="GO" id="GO:0005730">
    <property type="term" value="C:nucleolus"/>
    <property type="evidence" value="ECO:0007669"/>
    <property type="project" value="TreeGrafter"/>
</dbReference>
<accession>A0A0S4J889</accession>
<dbReference type="GO" id="GO:0031499">
    <property type="term" value="C:TRAMP complex"/>
    <property type="evidence" value="ECO:0007669"/>
    <property type="project" value="TreeGrafter"/>
</dbReference>
<evidence type="ECO:0000259" key="5">
    <source>
        <dbReference type="Pfam" id="PF22600"/>
    </source>
</evidence>
<dbReference type="InterPro" id="IPR054708">
    <property type="entry name" value="MTPAP-like_central"/>
</dbReference>
<evidence type="ECO:0000313" key="7">
    <source>
        <dbReference type="Proteomes" id="UP000051952"/>
    </source>
</evidence>
<dbReference type="CDD" id="cd05402">
    <property type="entry name" value="NT_PAP_TUTase"/>
    <property type="match status" value="1"/>
</dbReference>
<dbReference type="InterPro" id="IPR002058">
    <property type="entry name" value="PAP_assoc"/>
</dbReference>
<feature type="compositionally biased region" description="Basic and acidic residues" evidence="3">
    <location>
        <begin position="612"/>
        <end position="627"/>
    </location>
</feature>
<dbReference type="OrthoDB" id="273917at2759"/>
<dbReference type="Proteomes" id="UP000051952">
    <property type="component" value="Unassembled WGS sequence"/>
</dbReference>
<name>A0A0S4J889_BODSA</name>
<dbReference type="OMA" id="TIQKERC"/>